<dbReference type="EMBL" id="JAIEZQ010000002">
    <property type="protein sequence ID" value="MBY9076188.1"/>
    <property type="molecule type" value="Genomic_DNA"/>
</dbReference>
<sequence length="179" mass="19397">MEWLWLVPALVVLLALGLWLSWTANRLDRIHHRIDVARASLDTQLLHRSGTALELATSGALDPARSLLLVDTAHQARAASPEDFESAESDLSEALRAVLADAAEVTGLVTSPDVGPLLEELADDCRKVELARRFHNDVVASARALRSRRRVRWLGLAGRAPAPEAVDLDDDPPPALVAA</sequence>
<proteinExistence type="predicted"/>
<evidence type="ECO:0008006" key="3">
    <source>
        <dbReference type="Google" id="ProtNLM"/>
    </source>
</evidence>
<organism evidence="1 2">
    <name type="scientific">Nocardioides jiangsuensis</name>
    <dbReference type="NCBI Taxonomy" id="2866161"/>
    <lineage>
        <taxon>Bacteria</taxon>
        <taxon>Bacillati</taxon>
        <taxon>Actinomycetota</taxon>
        <taxon>Actinomycetes</taxon>
        <taxon>Propionibacteriales</taxon>
        <taxon>Nocardioidaceae</taxon>
        <taxon>Nocardioides</taxon>
    </lineage>
</organism>
<dbReference type="InterPro" id="IPR023353">
    <property type="entry name" value="LemA-like_dom_sf"/>
</dbReference>
<dbReference type="Proteomes" id="UP000754710">
    <property type="component" value="Unassembled WGS sequence"/>
</dbReference>
<dbReference type="Gene3D" id="1.20.1440.20">
    <property type="entry name" value="LemA-like domain"/>
    <property type="match status" value="1"/>
</dbReference>
<gene>
    <name evidence="1" type="ORF">K1X13_15250</name>
</gene>
<name>A0ABS7RM98_9ACTN</name>
<comment type="caution">
    <text evidence="1">The sequence shown here is derived from an EMBL/GenBank/DDBJ whole genome shotgun (WGS) entry which is preliminary data.</text>
</comment>
<dbReference type="SUPFAM" id="SSF140478">
    <property type="entry name" value="LemA-like"/>
    <property type="match status" value="1"/>
</dbReference>
<reference evidence="1 2" key="1">
    <citation type="submission" date="2021-08" db="EMBL/GenBank/DDBJ databases">
        <title>Nocardioides bacterium WL0053 sp. nov., isolated from the sediment.</title>
        <authorList>
            <person name="Wang L."/>
            <person name="Zhang D."/>
            <person name="Zhang A."/>
        </authorList>
    </citation>
    <scope>NUCLEOTIDE SEQUENCE [LARGE SCALE GENOMIC DNA]</scope>
    <source>
        <strain evidence="1 2">WL0053</strain>
    </source>
</reference>
<keyword evidence="2" id="KW-1185">Reference proteome</keyword>
<evidence type="ECO:0000313" key="1">
    <source>
        <dbReference type="EMBL" id="MBY9076188.1"/>
    </source>
</evidence>
<protein>
    <recommendedName>
        <fullName evidence="3">LemA family protein</fullName>
    </recommendedName>
</protein>
<accession>A0ABS7RM98</accession>
<evidence type="ECO:0000313" key="2">
    <source>
        <dbReference type="Proteomes" id="UP000754710"/>
    </source>
</evidence>